<organism evidence="3 4">
    <name type="scientific">Cinchona calisaya</name>
    <dbReference type="NCBI Taxonomy" id="153742"/>
    <lineage>
        <taxon>Eukaryota</taxon>
        <taxon>Viridiplantae</taxon>
        <taxon>Streptophyta</taxon>
        <taxon>Embryophyta</taxon>
        <taxon>Tracheophyta</taxon>
        <taxon>Spermatophyta</taxon>
        <taxon>Magnoliopsida</taxon>
        <taxon>eudicotyledons</taxon>
        <taxon>Gunneridae</taxon>
        <taxon>Pentapetalae</taxon>
        <taxon>asterids</taxon>
        <taxon>lamiids</taxon>
        <taxon>Gentianales</taxon>
        <taxon>Rubiaceae</taxon>
        <taxon>Cinchonoideae</taxon>
        <taxon>Cinchoneae</taxon>
        <taxon>Cinchona</taxon>
    </lineage>
</organism>
<evidence type="ECO:0000313" key="4">
    <source>
        <dbReference type="Proteomes" id="UP001630127"/>
    </source>
</evidence>
<dbReference type="EMBL" id="JBJUIK010000002">
    <property type="protein sequence ID" value="KAL3536262.1"/>
    <property type="molecule type" value="Genomic_DNA"/>
</dbReference>
<feature type="chain" id="PRO_5044880778" evidence="2">
    <location>
        <begin position="20"/>
        <end position="110"/>
    </location>
</feature>
<name>A0ABD3AZB2_9GENT</name>
<reference evidence="3 4" key="1">
    <citation type="submission" date="2024-11" db="EMBL/GenBank/DDBJ databases">
        <title>A near-complete genome assembly of Cinchona calisaya.</title>
        <authorList>
            <person name="Lian D.C."/>
            <person name="Zhao X.W."/>
            <person name="Wei L."/>
        </authorList>
    </citation>
    <scope>NUCLEOTIDE SEQUENCE [LARGE SCALE GENOMIC DNA]</scope>
    <source>
        <tissue evidence="3">Nenye</tissue>
    </source>
</reference>
<feature type="compositionally biased region" description="Low complexity" evidence="1">
    <location>
        <begin position="80"/>
        <end position="110"/>
    </location>
</feature>
<feature type="signal peptide" evidence="2">
    <location>
        <begin position="1"/>
        <end position="19"/>
    </location>
</feature>
<keyword evidence="2" id="KW-0732">Signal</keyword>
<comment type="caution">
    <text evidence="3">The sequence shown here is derived from an EMBL/GenBank/DDBJ whole genome shotgun (WGS) entry which is preliminary data.</text>
</comment>
<proteinExistence type="predicted"/>
<keyword evidence="4" id="KW-1185">Reference proteome</keyword>
<evidence type="ECO:0000256" key="1">
    <source>
        <dbReference type="SAM" id="MobiDB-lite"/>
    </source>
</evidence>
<evidence type="ECO:0000256" key="2">
    <source>
        <dbReference type="SAM" id="SignalP"/>
    </source>
</evidence>
<gene>
    <name evidence="3" type="ORF">ACH5RR_004723</name>
</gene>
<dbReference type="PANTHER" id="PTHR36040">
    <property type="entry name" value="OS04G0188500 PROTEIN"/>
    <property type="match status" value="1"/>
</dbReference>
<dbReference type="AlphaFoldDB" id="A0ABD3AZB2"/>
<dbReference type="PANTHER" id="PTHR36040:SF3">
    <property type="entry name" value="OS04G0188500 PROTEIN"/>
    <property type="match status" value="1"/>
</dbReference>
<sequence length="110" mass="12090">MKVISILLLGLMVFCSCLAAPRRAIIMGEMQQKKRPSAENINGVAFVSKMRMEKGGIEYLDGNIKNHHNIPRQYYNQRGSSSSSNSNNADDNSNNNNNNNSDNNNDNGGG</sequence>
<dbReference type="PROSITE" id="PS51257">
    <property type="entry name" value="PROKAR_LIPOPROTEIN"/>
    <property type="match status" value="1"/>
</dbReference>
<dbReference type="Proteomes" id="UP001630127">
    <property type="component" value="Unassembled WGS sequence"/>
</dbReference>
<accession>A0ABD3AZB2</accession>
<evidence type="ECO:0000313" key="3">
    <source>
        <dbReference type="EMBL" id="KAL3536262.1"/>
    </source>
</evidence>
<feature type="region of interest" description="Disordered" evidence="1">
    <location>
        <begin position="68"/>
        <end position="110"/>
    </location>
</feature>
<protein>
    <submittedName>
        <fullName evidence="3">Uncharacterized protein</fullName>
    </submittedName>
</protein>